<dbReference type="PROSITE" id="PS01344">
    <property type="entry name" value="FRATAXIN_1"/>
    <property type="match status" value="1"/>
</dbReference>
<name>A0A369ZQ44_9PAST</name>
<dbReference type="SUPFAM" id="SSF55387">
    <property type="entry name" value="Frataxin/Nqo15-like"/>
    <property type="match status" value="1"/>
</dbReference>
<dbReference type="InterPro" id="IPR036524">
    <property type="entry name" value="Frataxin/CyaY_sf"/>
</dbReference>
<proteinExistence type="inferred from homology"/>
<dbReference type="SMART" id="SM01219">
    <property type="entry name" value="Frataxin_Cyay"/>
    <property type="match status" value="1"/>
</dbReference>
<dbReference type="Pfam" id="PF01491">
    <property type="entry name" value="Frataxin_Cyay"/>
    <property type="match status" value="1"/>
</dbReference>
<evidence type="ECO:0000256" key="3">
    <source>
        <dbReference type="ARBA" id="ARBA00023004"/>
    </source>
</evidence>
<dbReference type="EMBL" id="QEQF01000001">
    <property type="protein sequence ID" value="RDF11605.1"/>
    <property type="molecule type" value="Genomic_DNA"/>
</dbReference>
<dbReference type="PANTHER" id="PTHR16821:SF2">
    <property type="entry name" value="FRATAXIN, MITOCHONDRIAL"/>
    <property type="match status" value="1"/>
</dbReference>
<evidence type="ECO:0000256" key="2">
    <source>
        <dbReference type="ARBA" id="ARBA00022723"/>
    </source>
</evidence>
<evidence type="ECO:0000256" key="4">
    <source>
        <dbReference type="HAMAP-Rule" id="MF_00142"/>
    </source>
</evidence>
<dbReference type="InterPro" id="IPR020895">
    <property type="entry name" value="Frataxin_CS"/>
</dbReference>
<comment type="caution">
    <text evidence="5">The sequence shown here is derived from an EMBL/GenBank/DDBJ whole genome shotgun (WGS) entry which is preliminary data.</text>
</comment>
<comment type="similarity">
    <text evidence="1 4">Belongs to the frataxin family.</text>
</comment>
<keyword evidence="3 4" id="KW-0408">Iron</keyword>
<organism evidence="5 6">
    <name type="scientific">Haemophilus paraphrohaemolyticus</name>
    <dbReference type="NCBI Taxonomy" id="736"/>
    <lineage>
        <taxon>Bacteria</taxon>
        <taxon>Pseudomonadati</taxon>
        <taxon>Pseudomonadota</taxon>
        <taxon>Gammaproteobacteria</taxon>
        <taxon>Pasteurellales</taxon>
        <taxon>Pasteurellaceae</taxon>
        <taxon>Haemophilus</taxon>
    </lineage>
</organism>
<keyword evidence="2 4" id="KW-0479">Metal-binding</keyword>
<gene>
    <name evidence="4" type="primary">cyaY</name>
    <name evidence="5" type="ORF">DPV92_00010</name>
</gene>
<dbReference type="InterPro" id="IPR047584">
    <property type="entry name" value="CyaY"/>
</dbReference>
<evidence type="ECO:0000256" key="1">
    <source>
        <dbReference type="ARBA" id="ARBA00008183"/>
    </source>
</evidence>
<dbReference type="NCBIfam" id="TIGR03421">
    <property type="entry name" value="FeS_CyaY"/>
    <property type="match status" value="1"/>
</dbReference>
<dbReference type="GO" id="GO:0016226">
    <property type="term" value="P:iron-sulfur cluster assembly"/>
    <property type="evidence" value="ECO:0007669"/>
    <property type="project" value="UniProtKB-UniRule"/>
</dbReference>
<comment type="function">
    <text evidence="4">Involved in iron-sulfur (Fe-S) cluster assembly. May act as a regulator of Fe-S biogenesis.</text>
</comment>
<dbReference type="Proteomes" id="UP000253945">
    <property type="component" value="Unassembled WGS sequence"/>
</dbReference>
<accession>A0A369ZQ44</accession>
<sequence length="103" mass="11965">MNVAQFHQLVEQTWDEIEEKIDDEGLSVDAEIQGAVCTLTFDDDSQIIINKQEAMLELWLASKLGGFHFKYLDDEWKTAEGRSFWQHLEEAFARHGEEVKFTS</sequence>
<dbReference type="STRING" id="736.B0184_06580"/>
<dbReference type="RefSeq" id="WP_111353020.1">
    <property type="nucleotide sequence ID" value="NZ_CAURNP010000003.1"/>
</dbReference>
<protein>
    <recommendedName>
        <fullName evidence="4">Iron-sulfur cluster assembly protein CyaY</fullName>
    </recommendedName>
</protein>
<evidence type="ECO:0000313" key="5">
    <source>
        <dbReference type="EMBL" id="RDF11605.1"/>
    </source>
</evidence>
<dbReference type="HAMAP" id="MF_00142">
    <property type="entry name" value="CyaY"/>
    <property type="match status" value="1"/>
</dbReference>
<reference evidence="5 6" key="1">
    <citation type="submission" date="2018-05" db="EMBL/GenBank/DDBJ databases">
        <title>Draft Genome Sequences for a Diverse set of 7 Haemophilus Species.</title>
        <authorList>
            <person name="Nichols M."/>
            <person name="Topaz N."/>
            <person name="Wang X."/>
            <person name="Wang X."/>
            <person name="Boxrud D."/>
        </authorList>
    </citation>
    <scope>NUCLEOTIDE SEQUENCE [LARGE SCALE GENOMIC DNA]</scope>
    <source>
        <strain evidence="5 6">C2014016342</strain>
    </source>
</reference>
<dbReference type="GO" id="GO:0005829">
    <property type="term" value="C:cytosol"/>
    <property type="evidence" value="ECO:0007669"/>
    <property type="project" value="TreeGrafter"/>
</dbReference>
<dbReference type="PROSITE" id="PS50810">
    <property type="entry name" value="FRATAXIN_2"/>
    <property type="match status" value="1"/>
</dbReference>
<evidence type="ECO:0000313" key="6">
    <source>
        <dbReference type="Proteomes" id="UP000253945"/>
    </source>
</evidence>
<dbReference type="GO" id="GO:0008198">
    <property type="term" value="F:ferrous iron binding"/>
    <property type="evidence" value="ECO:0007669"/>
    <property type="project" value="TreeGrafter"/>
</dbReference>
<dbReference type="GO" id="GO:0008199">
    <property type="term" value="F:ferric iron binding"/>
    <property type="evidence" value="ECO:0007669"/>
    <property type="project" value="InterPro"/>
</dbReference>
<dbReference type="InterPro" id="IPR002908">
    <property type="entry name" value="Frataxin/CyaY"/>
</dbReference>
<dbReference type="PANTHER" id="PTHR16821">
    <property type="entry name" value="FRATAXIN"/>
    <property type="match status" value="1"/>
</dbReference>
<dbReference type="Gene3D" id="3.30.920.10">
    <property type="entry name" value="Frataxin/CyaY"/>
    <property type="match status" value="1"/>
</dbReference>
<keyword evidence="6" id="KW-1185">Reference proteome</keyword>
<dbReference type="AlphaFoldDB" id="A0A369ZQ44"/>